<organism evidence="3 4">
    <name type="scientific">Streptomyces racemochromogenes</name>
    <dbReference type="NCBI Taxonomy" id="67353"/>
    <lineage>
        <taxon>Bacteria</taxon>
        <taxon>Bacillati</taxon>
        <taxon>Actinomycetota</taxon>
        <taxon>Actinomycetes</taxon>
        <taxon>Kitasatosporales</taxon>
        <taxon>Streptomycetaceae</taxon>
        <taxon>Streptomyces</taxon>
    </lineage>
</organism>
<dbReference type="InterPro" id="IPR038721">
    <property type="entry name" value="IS701-like_DDE_dom"/>
</dbReference>
<dbReference type="NCBIfam" id="NF033540">
    <property type="entry name" value="transpos_IS701"/>
    <property type="match status" value="1"/>
</dbReference>
<dbReference type="Proteomes" id="UP001610631">
    <property type="component" value="Unassembled WGS sequence"/>
</dbReference>
<keyword evidence="4" id="KW-1185">Reference proteome</keyword>
<feature type="region of interest" description="Disordered" evidence="1">
    <location>
        <begin position="375"/>
        <end position="394"/>
    </location>
</feature>
<dbReference type="InterPro" id="IPR012337">
    <property type="entry name" value="RNaseH-like_sf"/>
</dbReference>
<protein>
    <submittedName>
        <fullName evidence="3">IS701 family transposase</fullName>
    </submittedName>
</protein>
<feature type="compositionally biased region" description="Low complexity" evidence="1">
    <location>
        <begin position="381"/>
        <end position="394"/>
    </location>
</feature>
<sequence length="394" mass="44891">MGGERVQARSWAGELKALHERFVHRFSRSEPRETALAYMRGLIAPLERKNGWTLAEEAGHAGPDRVQRLLNRIDWDADEVLNDVREYVVENLGDPDAVLIVDDTGFLKKGDRSAGVQRQYSGAAGRTENCQVGVFLAYASCRGRTLIDRRLYVPASWTEDRDRCRRAGIDDTVVFETKVATARAMVRRAIAEKIPFGWVTADAGYGFSKSWRSELERADVFHVMATTRHDTVVTRWAMDHPVHDLFPGLPRQKWKRRSCGDGAHGPRVFDWARVEVRPWHRDDRRHWVIARRSVRRPEEISYYIAYCPAETTLDQLIHVVGSRWAVEECFQTAKQECGLDDYQVRRYPGWHRHMTLALAAHACLTVLRARELDAGKAETDPPASSPSVCPSSDV</sequence>
<reference evidence="3 4" key="1">
    <citation type="submission" date="2024-03" db="EMBL/GenBank/DDBJ databases">
        <title>Whole genome sequencing of Streptomyces racemochromogenes, to identify antimicrobial biosynthetic gene clusters.</title>
        <authorList>
            <person name="Suryawanshi P."/>
            <person name="Krishnaraj P.U."/>
            <person name="Arun Y.P."/>
            <person name="Suryawanshi M.P."/>
            <person name="Rakshit O."/>
        </authorList>
    </citation>
    <scope>NUCLEOTIDE SEQUENCE [LARGE SCALE GENOMIC DNA]</scope>
    <source>
        <strain evidence="3 4">AUDT626</strain>
    </source>
</reference>
<dbReference type="Pfam" id="PF13546">
    <property type="entry name" value="DDE_5"/>
    <property type="match status" value="1"/>
</dbReference>
<accession>A0ABW7PJ45</accession>
<dbReference type="SUPFAM" id="SSF53098">
    <property type="entry name" value="Ribonuclease H-like"/>
    <property type="match status" value="1"/>
</dbReference>
<evidence type="ECO:0000256" key="1">
    <source>
        <dbReference type="SAM" id="MobiDB-lite"/>
    </source>
</evidence>
<feature type="domain" description="Transposase IS701-like DDE" evidence="2">
    <location>
        <begin position="22"/>
        <end position="251"/>
    </location>
</feature>
<dbReference type="PANTHER" id="PTHR33627">
    <property type="entry name" value="TRANSPOSASE"/>
    <property type="match status" value="1"/>
</dbReference>
<dbReference type="InterPro" id="IPR039365">
    <property type="entry name" value="IS701-like"/>
</dbReference>
<gene>
    <name evidence="3" type="ORF">WDV06_23410</name>
</gene>
<dbReference type="RefSeq" id="WP_395511737.1">
    <property type="nucleotide sequence ID" value="NZ_JBBDHD010000068.1"/>
</dbReference>
<evidence type="ECO:0000259" key="2">
    <source>
        <dbReference type="Pfam" id="PF13546"/>
    </source>
</evidence>
<comment type="caution">
    <text evidence="3">The sequence shown here is derived from an EMBL/GenBank/DDBJ whole genome shotgun (WGS) entry which is preliminary data.</text>
</comment>
<evidence type="ECO:0000313" key="3">
    <source>
        <dbReference type="EMBL" id="MFH7598021.1"/>
    </source>
</evidence>
<dbReference type="EMBL" id="JBBDHD010000068">
    <property type="protein sequence ID" value="MFH7598021.1"/>
    <property type="molecule type" value="Genomic_DNA"/>
</dbReference>
<name>A0ABW7PJ45_9ACTN</name>
<proteinExistence type="predicted"/>
<dbReference type="PANTHER" id="PTHR33627:SF1">
    <property type="entry name" value="TRANSPOSASE"/>
    <property type="match status" value="1"/>
</dbReference>
<evidence type="ECO:0000313" key="4">
    <source>
        <dbReference type="Proteomes" id="UP001610631"/>
    </source>
</evidence>